<evidence type="ECO:0000259" key="9">
    <source>
        <dbReference type="PROSITE" id="PS50893"/>
    </source>
</evidence>
<dbReference type="GO" id="GO:0140359">
    <property type="term" value="F:ABC-type transporter activity"/>
    <property type="evidence" value="ECO:0007669"/>
    <property type="project" value="InterPro"/>
</dbReference>
<evidence type="ECO:0000256" key="5">
    <source>
        <dbReference type="ARBA" id="ARBA00022989"/>
    </source>
</evidence>
<dbReference type="SMART" id="SM00382">
    <property type="entry name" value="AAA"/>
    <property type="match status" value="1"/>
</dbReference>
<keyword evidence="3" id="KW-0547">Nucleotide-binding</keyword>
<dbReference type="GO" id="GO:0005524">
    <property type="term" value="F:ATP binding"/>
    <property type="evidence" value="ECO:0007669"/>
    <property type="project" value="UniProtKB-KW"/>
</dbReference>
<evidence type="ECO:0000313" key="11">
    <source>
        <dbReference type="EMBL" id="UOE20763.1"/>
    </source>
</evidence>
<feature type="transmembrane region" description="Helical" evidence="8">
    <location>
        <begin position="166"/>
        <end position="186"/>
    </location>
</feature>
<dbReference type="SUPFAM" id="SSF90123">
    <property type="entry name" value="ABC transporter transmembrane region"/>
    <property type="match status" value="1"/>
</dbReference>
<evidence type="ECO:0000313" key="12">
    <source>
        <dbReference type="Proteomes" id="UP000265719"/>
    </source>
</evidence>
<keyword evidence="4 11" id="KW-0067">ATP-binding</keyword>
<evidence type="ECO:0000256" key="4">
    <source>
        <dbReference type="ARBA" id="ARBA00022840"/>
    </source>
</evidence>
<evidence type="ECO:0000256" key="3">
    <source>
        <dbReference type="ARBA" id="ARBA00022741"/>
    </source>
</evidence>
<organism evidence="11 12">
    <name type="scientific">Thermobifida halotolerans</name>
    <dbReference type="NCBI Taxonomy" id="483545"/>
    <lineage>
        <taxon>Bacteria</taxon>
        <taxon>Bacillati</taxon>
        <taxon>Actinomycetota</taxon>
        <taxon>Actinomycetes</taxon>
        <taxon>Streptosporangiales</taxon>
        <taxon>Nocardiopsidaceae</taxon>
        <taxon>Thermobifida</taxon>
    </lineage>
</organism>
<feature type="transmembrane region" description="Helical" evidence="8">
    <location>
        <begin position="21"/>
        <end position="44"/>
    </location>
</feature>
<feature type="region of interest" description="Disordered" evidence="7">
    <location>
        <begin position="328"/>
        <end position="347"/>
    </location>
</feature>
<dbReference type="Pfam" id="PF00005">
    <property type="entry name" value="ABC_tran"/>
    <property type="match status" value="1"/>
</dbReference>
<evidence type="ECO:0000256" key="6">
    <source>
        <dbReference type="ARBA" id="ARBA00023136"/>
    </source>
</evidence>
<dbReference type="AlphaFoldDB" id="A0AA97LZ97"/>
<reference evidence="11" key="1">
    <citation type="submission" date="2020-10" db="EMBL/GenBank/DDBJ databases">
        <title>De novo genome project of the cellulose decomposer Thermobifida halotolerans type strain.</title>
        <authorList>
            <person name="Nagy I."/>
            <person name="Horvath B."/>
            <person name="Kukolya J."/>
            <person name="Nagy I."/>
            <person name="Orsini M."/>
        </authorList>
    </citation>
    <scope>NUCLEOTIDE SEQUENCE</scope>
    <source>
        <strain evidence="11">DSM 44931</strain>
    </source>
</reference>
<dbReference type="InterPro" id="IPR003593">
    <property type="entry name" value="AAA+_ATPase"/>
</dbReference>
<dbReference type="EMBL" id="CP063196">
    <property type="protein sequence ID" value="UOE20763.1"/>
    <property type="molecule type" value="Genomic_DNA"/>
</dbReference>
<dbReference type="PROSITE" id="PS50929">
    <property type="entry name" value="ABC_TM1F"/>
    <property type="match status" value="1"/>
</dbReference>
<keyword evidence="6 8" id="KW-0472">Membrane</keyword>
<dbReference type="InterPro" id="IPR039421">
    <property type="entry name" value="Type_1_exporter"/>
</dbReference>
<dbReference type="Gene3D" id="1.20.1560.10">
    <property type="entry name" value="ABC transporter type 1, transmembrane domain"/>
    <property type="match status" value="1"/>
</dbReference>
<dbReference type="Pfam" id="PF00664">
    <property type="entry name" value="ABC_membrane"/>
    <property type="match status" value="1"/>
</dbReference>
<feature type="domain" description="ABC transmembrane type-1" evidence="10">
    <location>
        <begin position="28"/>
        <end position="310"/>
    </location>
</feature>
<keyword evidence="2 8" id="KW-0812">Transmembrane</keyword>
<dbReference type="GO" id="GO:0016887">
    <property type="term" value="F:ATP hydrolysis activity"/>
    <property type="evidence" value="ECO:0007669"/>
    <property type="project" value="InterPro"/>
</dbReference>
<protein>
    <submittedName>
        <fullName evidence="11">ABC transporter ATP-binding protein</fullName>
    </submittedName>
</protein>
<dbReference type="CDD" id="cd07346">
    <property type="entry name" value="ABC_6TM_exporters"/>
    <property type="match status" value="1"/>
</dbReference>
<feature type="transmembrane region" description="Helical" evidence="8">
    <location>
        <begin position="134"/>
        <end position="160"/>
    </location>
</feature>
<dbReference type="PANTHER" id="PTHR24221:SF654">
    <property type="entry name" value="ATP-BINDING CASSETTE SUB-FAMILY B MEMBER 6"/>
    <property type="match status" value="1"/>
</dbReference>
<feature type="transmembrane region" description="Helical" evidence="8">
    <location>
        <begin position="263"/>
        <end position="291"/>
    </location>
</feature>
<dbReference type="Gene3D" id="3.40.50.300">
    <property type="entry name" value="P-loop containing nucleotide triphosphate hydrolases"/>
    <property type="match status" value="1"/>
</dbReference>
<proteinExistence type="predicted"/>
<evidence type="ECO:0000259" key="10">
    <source>
        <dbReference type="PROSITE" id="PS50929"/>
    </source>
</evidence>
<name>A0AA97LZ97_9ACTN</name>
<keyword evidence="12" id="KW-1185">Reference proteome</keyword>
<dbReference type="PROSITE" id="PS50893">
    <property type="entry name" value="ABC_TRANSPORTER_2"/>
    <property type="match status" value="1"/>
</dbReference>
<evidence type="ECO:0000256" key="2">
    <source>
        <dbReference type="ARBA" id="ARBA00022692"/>
    </source>
</evidence>
<dbReference type="GO" id="GO:0034040">
    <property type="term" value="F:ATPase-coupled lipid transmembrane transporter activity"/>
    <property type="evidence" value="ECO:0007669"/>
    <property type="project" value="TreeGrafter"/>
</dbReference>
<sequence length="587" mass="60744">MTPLPLAGPAEIRAALRRHVAALPLLTAAALASSLLAAVAGLVGPWIVGVLVDSVVAGGTADRVVLLGAVLTAATVLGAALTAVGNALVTRLGQRVLARMREDAVADALDLPSEVLEESGHGDLLTRIGDDVAVVNQVVVSLLAPWLSAALTIALTVAGLASLDPWLALAGLTAVPVYVFSLRWYLPRSAPRHRAERAAFAERAETLVSSLTGIATVHAYRVERRQAQRITEASARARAVSRDVLWFFTGWSRWMNTAELTGLGCIIATGFVLVASGSGTAGTVTAAALYFHRLFNPLGLIVSSFNDIQSAAASLARIVGVARSPAGPPVPVGEEAPHGAGAARGDRRGAVVEARGLTRRYGETVAVRDLSLRVDSGRKVALVGASGAGKSTLAALLGGLLRPTSGSATIDGVDAAAARAAGPHVVALVPQEAHVFTGPLHADLRLAKPDATRRELVEALTRVGAMGWVDGLPDGLDTRVGESAHPLTRAQTAQLALARAVLADPLVLILDEATAEAGSRDAARLEAAAAAALGSRTGILVAHRLSQAESADHILVLDRGEIVEQGSFEELVALGGRFARMWKAWRH</sequence>
<feature type="transmembrane region" description="Helical" evidence="8">
    <location>
        <begin position="64"/>
        <end position="89"/>
    </location>
</feature>
<feature type="domain" description="ABC transporter" evidence="9">
    <location>
        <begin position="352"/>
        <end position="584"/>
    </location>
</feature>
<accession>A0AA97LZ97</accession>
<evidence type="ECO:0000256" key="8">
    <source>
        <dbReference type="SAM" id="Phobius"/>
    </source>
</evidence>
<gene>
    <name evidence="11" type="ORF">NI17_006075</name>
</gene>
<dbReference type="InterPro" id="IPR027417">
    <property type="entry name" value="P-loop_NTPase"/>
</dbReference>
<dbReference type="KEGG" id="thao:NI17_006075"/>
<dbReference type="InterPro" id="IPR036640">
    <property type="entry name" value="ABC1_TM_sf"/>
</dbReference>
<dbReference type="PANTHER" id="PTHR24221">
    <property type="entry name" value="ATP-BINDING CASSETTE SUB-FAMILY B"/>
    <property type="match status" value="1"/>
</dbReference>
<dbReference type="InterPro" id="IPR011527">
    <property type="entry name" value="ABC1_TM_dom"/>
</dbReference>
<keyword evidence="5 8" id="KW-1133">Transmembrane helix</keyword>
<dbReference type="SUPFAM" id="SSF52540">
    <property type="entry name" value="P-loop containing nucleoside triphosphate hydrolases"/>
    <property type="match status" value="1"/>
</dbReference>
<dbReference type="InterPro" id="IPR003439">
    <property type="entry name" value="ABC_transporter-like_ATP-bd"/>
</dbReference>
<comment type="subcellular location">
    <subcellularLocation>
        <location evidence="1">Cell membrane</location>
        <topology evidence="1">Multi-pass membrane protein</topology>
    </subcellularLocation>
</comment>
<dbReference type="GO" id="GO:0005886">
    <property type="term" value="C:plasma membrane"/>
    <property type="evidence" value="ECO:0007669"/>
    <property type="project" value="UniProtKB-SubCell"/>
</dbReference>
<evidence type="ECO:0000256" key="1">
    <source>
        <dbReference type="ARBA" id="ARBA00004651"/>
    </source>
</evidence>
<evidence type="ECO:0000256" key="7">
    <source>
        <dbReference type="SAM" id="MobiDB-lite"/>
    </source>
</evidence>
<dbReference type="Proteomes" id="UP000265719">
    <property type="component" value="Chromosome"/>
</dbReference>
<dbReference type="RefSeq" id="WP_243597639.1">
    <property type="nucleotide sequence ID" value="NZ_CP063196.1"/>
</dbReference>